<feature type="region of interest" description="Disordered" evidence="1">
    <location>
        <begin position="327"/>
        <end position="461"/>
    </location>
</feature>
<feature type="compositionally biased region" description="Low complexity" evidence="1">
    <location>
        <begin position="354"/>
        <end position="365"/>
    </location>
</feature>
<dbReference type="Pfam" id="PF24707">
    <property type="entry name" value="Swc3"/>
    <property type="match status" value="1"/>
</dbReference>
<feature type="compositionally biased region" description="Basic and acidic residues" evidence="1">
    <location>
        <begin position="1"/>
        <end position="14"/>
    </location>
</feature>
<protein>
    <recommendedName>
        <fullName evidence="2">SWR1-complex protein 3 domain-containing protein</fullName>
    </recommendedName>
</protein>
<feature type="region of interest" description="Disordered" evidence="1">
    <location>
        <begin position="161"/>
        <end position="291"/>
    </location>
</feature>
<feature type="region of interest" description="Disordered" evidence="1">
    <location>
        <begin position="660"/>
        <end position="688"/>
    </location>
</feature>
<dbReference type="InterPro" id="IPR037651">
    <property type="entry name" value="Swc3"/>
</dbReference>
<dbReference type="InterPro" id="IPR057558">
    <property type="entry name" value="Swc3_dom"/>
</dbReference>
<keyword evidence="4" id="KW-1185">Reference proteome</keyword>
<dbReference type="AlphaFoldDB" id="A0A2B7XZS1"/>
<gene>
    <name evidence="3" type="ORF">AJ80_06062</name>
</gene>
<proteinExistence type="predicted"/>
<dbReference type="PANTHER" id="PTHR28108">
    <property type="entry name" value="SWR1-COMPLEX PROTEIN 3"/>
    <property type="match status" value="1"/>
</dbReference>
<feature type="region of interest" description="Disordered" evidence="1">
    <location>
        <begin position="1"/>
        <end position="76"/>
    </location>
</feature>
<comment type="caution">
    <text evidence="3">The sequence shown here is derived from an EMBL/GenBank/DDBJ whole genome shotgun (WGS) entry which is preliminary data.</text>
</comment>
<feature type="region of interest" description="Disordered" evidence="1">
    <location>
        <begin position="494"/>
        <end position="580"/>
    </location>
</feature>
<dbReference type="Proteomes" id="UP000224634">
    <property type="component" value="Unassembled WGS sequence"/>
</dbReference>
<dbReference type="OrthoDB" id="5338195at2759"/>
<feature type="compositionally biased region" description="Pro residues" evidence="1">
    <location>
        <begin position="188"/>
        <end position="204"/>
    </location>
</feature>
<name>A0A2B7XZS1_POLH7</name>
<dbReference type="GO" id="GO:0140849">
    <property type="term" value="F:ATP-dependent H2AZ histone chaperone activity"/>
    <property type="evidence" value="ECO:0007669"/>
    <property type="project" value="InterPro"/>
</dbReference>
<evidence type="ECO:0000313" key="3">
    <source>
        <dbReference type="EMBL" id="PGH14058.1"/>
    </source>
</evidence>
<reference evidence="3 4" key="1">
    <citation type="submission" date="2017-10" db="EMBL/GenBank/DDBJ databases">
        <title>Comparative genomics in systemic dimorphic fungi from Ajellomycetaceae.</title>
        <authorList>
            <person name="Munoz J.F."/>
            <person name="Mcewen J.G."/>
            <person name="Clay O.K."/>
            <person name="Cuomo C.A."/>
        </authorList>
    </citation>
    <scope>NUCLEOTIDE SEQUENCE [LARGE SCALE GENOMIC DNA]</scope>
    <source>
        <strain evidence="3 4">UAMH7299</strain>
    </source>
</reference>
<feature type="domain" description="SWR1-complex protein 3" evidence="2">
    <location>
        <begin position="57"/>
        <end position="159"/>
    </location>
</feature>
<feature type="compositionally biased region" description="Low complexity" evidence="1">
    <location>
        <begin position="225"/>
        <end position="238"/>
    </location>
</feature>
<feature type="compositionally biased region" description="Low complexity" evidence="1">
    <location>
        <begin position="172"/>
        <end position="187"/>
    </location>
</feature>
<dbReference type="PANTHER" id="PTHR28108:SF1">
    <property type="entry name" value="SWR1-COMPLEX PROTEIN 3"/>
    <property type="match status" value="1"/>
</dbReference>
<evidence type="ECO:0000259" key="2">
    <source>
        <dbReference type="Pfam" id="PF24707"/>
    </source>
</evidence>
<dbReference type="STRING" id="1447883.A0A2B7XZS1"/>
<feature type="compositionally biased region" description="Pro residues" evidence="1">
    <location>
        <begin position="366"/>
        <end position="382"/>
    </location>
</feature>
<accession>A0A2B7XZS1</accession>
<feature type="region of interest" description="Disordered" evidence="1">
    <location>
        <begin position="113"/>
        <end position="132"/>
    </location>
</feature>
<feature type="compositionally biased region" description="Pro residues" evidence="1">
    <location>
        <begin position="239"/>
        <end position="281"/>
    </location>
</feature>
<sequence length="720" mass="77867">MVEKRRLPPRDRGEGAAAKRRISEAMAQSTPARKKAATPVTPAIVHTSPEPVEESLPTKIKDGQPLPTLPKPQTGSTLTLRQYQSYAESAVIAASLHRSRLRWLNNCPFEKFWTKPSKKKSQPQVIPQNPPRESMVKLGACTLVIEPHHFDVMLYTVRQPQPQTPVPPPQTQRPIVPYAPPNNFHQYQPPPPHPPSQPTQPPPSNQQGHLRPYSPSPHAAPPPQSSQQTRFGPQSHPNTPTPPPPHHAPPRQQPRPETPGTGPPTQKPPDPLSEPPKPSPDPVIQMLATRAATNPDLKALMRVVASSQASQEQLRTFQAHIDELNAILAARKQKEPQNNPPPMQHPSQGPPLAPVARAPSTSSPAPGGPPPAATGAHLPPPSARASPARPMYQPSPPPLAQPIRSKGPQHPPPPGSYFHQYPISQPPVQQHHQQPKPDPKAVVFEFLTPTPQGGVSHAGSGDRYLFPANTILDYFPGGTTVIASFLLIKKIDPSAPDIDLTGNPATAGGKARSKKSKAVSRPGTATPNETPARSPAPPEVKPDKSTPITKEGTENKSKISAAKPTTSGPESAPPSATKSTAIKEYYQPVTIRLHANNPRILEPLARVVKSQADVRQHMNDVMDRMDRADIEYLAFRLPRENPIAGDGDEDKEMLDVKKADAGRRRSKSKGDVTGVENGGPAPVAVKKEGNDMLGSGLVSEQENEVLKDFYDMPSGLAPLR</sequence>
<dbReference type="GO" id="GO:0000812">
    <property type="term" value="C:Swr1 complex"/>
    <property type="evidence" value="ECO:0007669"/>
    <property type="project" value="InterPro"/>
</dbReference>
<organism evidence="3 4">
    <name type="scientific">Polytolypa hystricis (strain UAMH7299)</name>
    <dbReference type="NCBI Taxonomy" id="1447883"/>
    <lineage>
        <taxon>Eukaryota</taxon>
        <taxon>Fungi</taxon>
        <taxon>Dikarya</taxon>
        <taxon>Ascomycota</taxon>
        <taxon>Pezizomycotina</taxon>
        <taxon>Eurotiomycetes</taxon>
        <taxon>Eurotiomycetidae</taxon>
        <taxon>Onygenales</taxon>
        <taxon>Onygenales incertae sedis</taxon>
        <taxon>Polytolypa</taxon>
    </lineage>
</organism>
<dbReference type="EMBL" id="PDNA01000097">
    <property type="protein sequence ID" value="PGH14058.1"/>
    <property type="molecule type" value="Genomic_DNA"/>
</dbReference>
<feature type="compositionally biased region" description="Pro residues" evidence="1">
    <location>
        <begin position="214"/>
        <end position="224"/>
    </location>
</feature>
<feature type="compositionally biased region" description="Pro residues" evidence="1">
    <location>
        <begin position="162"/>
        <end position="171"/>
    </location>
</feature>
<feature type="compositionally biased region" description="Polar residues" evidence="1">
    <location>
        <begin position="563"/>
        <end position="580"/>
    </location>
</feature>
<feature type="compositionally biased region" description="Pro residues" evidence="1">
    <location>
        <begin position="338"/>
        <end position="353"/>
    </location>
</feature>
<evidence type="ECO:0000256" key="1">
    <source>
        <dbReference type="SAM" id="MobiDB-lite"/>
    </source>
</evidence>
<evidence type="ECO:0000313" key="4">
    <source>
        <dbReference type="Proteomes" id="UP000224634"/>
    </source>
</evidence>